<name>A0A7X6DLX9_9BACT</name>
<comment type="caution">
    <text evidence="2">The sequence shown here is derived from an EMBL/GenBank/DDBJ whole genome shotgun (WGS) entry which is preliminary data.</text>
</comment>
<gene>
    <name evidence="2" type="ORF">MNODULE_02575</name>
</gene>
<dbReference type="RefSeq" id="WP_168057923.1">
    <property type="nucleotide sequence ID" value="NZ_VTOW01000001.1"/>
</dbReference>
<evidence type="ECO:0000313" key="3">
    <source>
        <dbReference type="Proteomes" id="UP000534783"/>
    </source>
</evidence>
<reference evidence="2 3" key="1">
    <citation type="journal article" date="2020" name="Nature">
        <title>Bacterial chemolithoautotrophy via manganese oxidation.</title>
        <authorList>
            <person name="Yu H."/>
            <person name="Leadbetter J.R."/>
        </authorList>
    </citation>
    <scope>NUCLEOTIDE SEQUENCE [LARGE SCALE GENOMIC DNA]</scope>
    <source>
        <strain evidence="2 3">Mn-1</strain>
    </source>
</reference>
<evidence type="ECO:0000256" key="1">
    <source>
        <dbReference type="SAM" id="MobiDB-lite"/>
    </source>
</evidence>
<proteinExistence type="predicted"/>
<organism evidence="2 3">
    <name type="scientific">Candidatus Manganitrophus noduliformans</name>
    <dbReference type="NCBI Taxonomy" id="2606439"/>
    <lineage>
        <taxon>Bacteria</taxon>
        <taxon>Pseudomonadati</taxon>
        <taxon>Nitrospirota</taxon>
        <taxon>Nitrospiria</taxon>
        <taxon>Candidatus Troglogloeales</taxon>
        <taxon>Candidatus Manganitrophaceae</taxon>
        <taxon>Candidatus Manganitrophus</taxon>
    </lineage>
</organism>
<accession>A0A7X6DLX9</accession>
<feature type="region of interest" description="Disordered" evidence="1">
    <location>
        <begin position="151"/>
        <end position="180"/>
    </location>
</feature>
<feature type="compositionally biased region" description="Basic and acidic residues" evidence="1">
    <location>
        <begin position="152"/>
        <end position="175"/>
    </location>
</feature>
<evidence type="ECO:0000313" key="2">
    <source>
        <dbReference type="EMBL" id="NKE69631.1"/>
    </source>
</evidence>
<dbReference type="EMBL" id="VTOW01000001">
    <property type="protein sequence ID" value="NKE69631.1"/>
    <property type="molecule type" value="Genomic_DNA"/>
</dbReference>
<dbReference type="Proteomes" id="UP000534783">
    <property type="component" value="Unassembled WGS sequence"/>
</dbReference>
<keyword evidence="3" id="KW-1185">Reference proteome</keyword>
<protein>
    <submittedName>
        <fullName evidence="2">Uncharacterized protein</fullName>
    </submittedName>
</protein>
<dbReference type="AlphaFoldDB" id="A0A7X6DLX9"/>
<sequence length="201" mass="21621">MSLTDEWIASTRKFATRLAEQAGRIKAVPQKDIAALRGEGQSLLRTLIDGLPLLPDCEAMSAVRSFGAAAGKIDPASAERLGPVLDVSNRLMTLTGSGGPGPTVWAQERSGLPDVLKGIPLPEKERRVVDNMLWTREMFESSTKALEGVGEEIERQDGSGERKAKEAAREIEEKAQNPPVKPGFLQRVATAIANLFGAIFG</sequence>